<dbReference type="EMBL" id="JACXVP010000002">
    <property type="protein sequence ID" value="KAG5623464.1"/>
    <property type="molecule type" value="Genomic_DNA"/>
</dbReference>
<feature type="compositionally biased region" description="Polar residues" evidence="1">
    <location>
        <begin position="182"/>
        <end position="201"/>
    </location>
</feature>
<protein>
    <submittedName>
        <fullName evidence="2">Uncharacterized protein</fullName>
    </submittedName>
</protein>
<dbReference type="PANTHER" id="PTHR35291:SF3">
    <property type="entry name" value="PROTEIN SHROOM-LIKE"/>
    <property type="match status" value="1"/>
</dbReference>
<evidence type="ECO:0000313" key="3">
    <source>
        <dbReference type="Proteomes" id="UP000824120"/>
    </source>
</evidence>
<comment type="caution">
    <text evidence="2">The sequence shown here is derived from an EMBL/GenBank/DDBJ whole genome shotgun (WGS) entry which is preliminary data.</text>
</comment>
<dbReference type="PANTHER" id="PTHR35291">
    <property type="entry name" value="PROTEIN SHROOM-LIKE"/>
    <property type="match status" value="1"/>
</dbReference>
<dbReference type="Proteomes" id="UP000824120">
    <property type="component" value="Chromosome 2"/>
</dbReference>
<name>A0A9J6AFX5_SOLCO</name>
<proteinExistence type="predicted"/>
<sequence>MLEPKLSKSRKVPAAVNFFSSSSKKVQFPGEYSAKGTMFRAMSTRRDYRGYGVLNKEDEEEASAPILGKPKLSRNRTVPAAAKFFSSSSKKVTSEDNFRASAQVKEAKKASKIHPIFSLFETKRKKKATARPEFSSLAMFRALSTRRDYSGYDELIKEEAPSAPLVEPKLNRNRSVPAAKFFSSSRKVTTPEQNFPMSPQVNKEAKKASKIHPIFSLFETKKKKKATARPEFSRYIQYLREGGFGDVLQTSSVPPTSPRR</sequence>
<keyword evidence="3" id="KW-1185">Reference proteome</keyword>
<organism evidence="2 3">
    <name type="scientific">Solanum commersonii</name>
    <name type="common">Commerson's wild potato</name>
    <name type="synonym">Commerson's nightshade</name>
    <dbReference type="NCBI Taxonomy" id="4109"/>
    <lineage>
        <taxon>Eukaryota</taxon>
        <taxon>Viridiplantae</taxon>
        <taxon>Streptophyta</taxon>
        <taxon>Embryophyta</taxon>
        <taxon>Tracheophyta</taxon>
        <taxon>Spermatophyta</taxon>
        <taxon>Magnoliopsida</taxon>
        <taxon>eudicotyledons</taxon>
        <taxon>Gunneridae</taxon>
        <taxon>Pentapetalae</taxon>
        <taxon>asterids</taxon>
        <taxon>lamiids</taxon>
        <taxon>Solanales</taxon>
        <taxon>Solanaceae</taxon>
        <taxon>Solanoideae</taxon>
        <taxon>Solaneae</taxon>
        <taxon>Solanum</taxon>
    </lineage>
</organism>
<reference evidence="2 3" key="1">
    <citation type="submission" date="2020-09" db="EMBL/GenBank/DDBJ databases">
        <title>De no assembly of potato wild relative species, Solanum commersonii.</title>
        <authorList>
            <person name="Cho K."/>
        </authorList>
    </citation>
    <scope>NUCLEOTIDE SEQUENCE [LARGE SCALE GENOMIC DNA]</scope>
    <source>
        <strain evidence="2">LZ3.2</strain>
        <tissue evidence="2">Leaf</tissue>
    </source>
</reference>
<gene>
    <name evidence="2" type="ORF">H5410_008682</name>
</gene>
<evidence type="ECO:0000313" key="2">
    <source>
        <dbReference type="EMBL" id="KAG5623464.1"/>
    </source>
</evidence>
<dbReference type="OrthoDB" id="1097853at2759"/>
<accession>A0A9J6AFX5</accession>
<evidence type="ECO:0000256" key="1">
    <source>
        <dbReference type="SAM" id="MobiDB-lite"/>
    </source>
</evidence>
<feature type="region of interest" description="Disordered" evidence="1">
    <location>
        <begin position="182"/>
        <end position="207"/>
    </location>
</feature>
<dbReference type="AlphaFoldDB" id="A0A9J6AFX5"/>